<sequence>MVAGLSTSSNTSNDGTGLDTGHRKRCICGDAVLQDYLKTLPADFEGDACPSLTDENERMERELAKLDRSGLKQRVASVTRRCNEALMELLEQEQQMGSRLSEVRYLESRLSDREDEVEMLRLQLQASDDYIEGLLREKADVLRMLTESKNELAHVSAKAAKLQRDLNAKTKHEESLLSPLGNTSCAASADVSSPPSALRVHSLAEQGVDLGGSGSGEMGKLAKWICIEPSFMGREAFRV</sequence>
<gene>
    <name evidence="2" type="ORF">TRSC58_05822</name>
</gene>
<name>A0A061ITX5_TRYRA</name>
<accession>A0A061ITX5</accession>
<reference evidence="2 3" key="1">
    <citation type="submission" date="2013-07" db="EMBL/GenBank/DDBJ databases">
        <authorList>
            <person name="Stoco P.H."/>
            <person name="Wagner G."/>
            <person name="Gerber A."/>
            <person name="Zaha A."/>
            <person name="Thompson C."/>
            <person name="Bartholomeu D.C."/>
            <person name="Luckemeyer D.D."/>
            <person name="Bahia D."/>
            <person name="Loreto E."/>
            <person name="Prestes E.B."/>
            <person name="Lima F.M."/>
            <person name="Rodrigues-Luiz G."/>
            <person name="Vallejo G.A."/>
            <person name="Filho J.F."/>
            <person name="Monteiro K.M."/>
            <person name="Tyler K.M."/>
            <person name="de Almeida L.G."/>
            <person name="Ortiz M.F."/>
            <person name="Siervo M.A."/>
            <person name="de Moraes M.H."/>
            <person name="Cunha O.L."/>
            <person name="Mendonca-Neto R."/>
            <person name="Silva R."/>
            <person name="Teixeira S.M."/>
            <person name="Murta S.M."/>
            <person name="Sincero T.C."/>
            <person name="Mendes T.A."/>
            <person name="Urmenyi T.P."/>
            <person name="Silva V.G."/>
            <person name="da Rocha W.D."/>
            <person name="Andersson B."/>
            <person name="Romanha A.J."/>
            <person name="Steindel M."/>
            <person name="de Vasconcelos A.T."/>
            <person name="Grisard E.C."/>
        </authorList>
    </citation>
    <scope>NUCLEOTIDE SEQUENCE [LARGE SCALE GENOMIC DNA]</scope>
    <source>
        <strain evidence="2 3">SC58</strain>
    </source>
</reference>
<dbReference type="AlphaFoldDB" id="A0A061ITX5"/>
<dbReference type="VEuPathDB" id="TriTrypDB:TRSC58_05822"/>
<evidence type="ECO:0000313" key="2">
    <source>
        <dbReference type="EMBL" id="ESL06503.1"/>
    </source>
</evidence>
<evidence type="ECO:0000313" key="3">
    <source>
        <dbReference type="Proteomes" id="UP000031737"/>
    </source>
</evidence>
<evidence type="ECO:0000256" key="1">
    <source>
        <dbReference type="SAM" id="Coils"/>
    </source>
</evidence>
<keyword evidence="1" id="KW-0175">Coiled coil</keyword>
<dbReference type="Proteomes" id="UP000031737">
    <property type="component" value="Unassembled WGS sequence"/>
</dbReference>
<dbReference type="EMBL" id="AUPL01005822">
    <property type="protein sequence ID" value="ESL06503.1"/>
    <property type="molecule type" value="Genomic_DNA"/>
</dbReference>
<comment type="caution">
    <text evidence="2">The sequence shown here is derived from an EMBL/GenBank/DDBJ whole genome shotgun (WGS) entry which is preliminary data.</text>
</comment>
<dbReference type="OrthoDB" id="267842at2759"/>
<keyword evidence="3" id="KW-1185">Reference proteome</keyword>
<proteinExistence type="predicted"/>
<protein>
    <submittedName>
        <fullName evidence="2">Uncharacterized protein</fullName>
    </submittedName>
</protein>
<organism evidence="2 3">
    <name type="scientific">Trypanosoma rangeli SC58</name>
    <dbReference type="NCBI Taxonomy" id="429131"/>
    <lineage>
        <taxon>Eukaryota</taxon>
        <taxon>Discoba</taxon>
        <taxon>Euglenozoa</taxon>
        <taxon>Kinetoplastea</taxon>
        <taxon>Metakinetoplastina</taxon>
        <taxon>Trypanosomatida</taxon>
        <taxon>Trypanosomatidae</taxon>
        <taxon>Trypanosoma</taxon>
        <taxon>Herpetosoma</taxon>
    </lineage>
</organism>
<feature type="coiled-coil region" evidence="1">
    <location>
        <begin position="49"/>
        <end position="95"/>
    </location>
</feature>
<feature type="coiled-coil region" evidence="1">
    <location>
        <begin position="131"/>
        <end position="165"/>
    </location>
</feature>